<dbReference type="AlphaFoldDB" id="A0A5C3P0G3"/>
<dbReference type="InParanoid" id="A0A5C3P0G3"/>
<organism evidence="2 3">
    <name type="scientific">Polyporus arcularius HHB13444</name>
    <dbReference type="NCBI Taxonomy" id="1314778"/>
    <lineage>
        <taxon>Eukaryota</taxon>
        <taxon>Fungi</taxon>
        <taxon>Dikarya</taxon>
        <taxon>Basidiomycota</taxon>
        <taxon>Agaricomycotina</taxon>
        <taxon>Agaricomycetes</taxon>
        <taxon>Polyporales</taxon>
        <taxon>Polyporaceae</taxon>
        <taxon>Polyporus</taxon>
    </lineage>
</organism>
<sequence length="205" mass="22939">MSGQSKCASTKRDLEILVADLQSKLTLETEQRGALAAELDTAKGTITRLETELAETTQRAQDAAAAAAAVAAAAPPQAQVQDMPTIPKPLGTLRKLEELSGLSHADYKAIQRSVRNLAVRADLDVTQDFRRQSPESLAKLYKAAREEHLILKRFQNNWMTAELTKRFLQKRRKHAVRQGYINRAFLKMSARGPARRRQRHDTPEV</sequence>
<gene>
    <name evidence="2" type="ORF">K466DRAFT_568231</name>
</gene>
<dbReference type="STRING" id="1314778.A0A5C3P0G3"/>
<proteinExistence type="predicted"/>
<dbReference type="EMBL" id="ML211451">
    <property type="protein sequence ID" value="TFK82782.1"/>
    <property type="molecule type" value="Genomic_DNA"/>
</dbReference>
<keyword evidence="1" id="KW-0175">Coiled coil</keyword>
<name>A0A5C3P0G3_9APHY</name>
<accession>A0A5C3P0G3</accession>
<protein>
    <submittedName>
        <fullName evidence="2">Uncharacterized protein</fullName>
    </submittedName>
</protein>
<evidence type="ECO:0000313" key="3">
    <source>
        <dbReference type="Proteomes" id="UP000308197"/>
    </source>
</evidence>
<feature type="coiled-coil region" evidence="1">
    <location>
        <begin position="39"/>
        <end position="66"/>
    </location>
</feature>
<reference evidence="2 3" key="1">
    <citation type="journal article" date="2019" name="Nat. Ecol. Evol.">
        <title>Megaphylogeny resolves global patterns of mushroom evolution.</title>
        <authorList>
            <person name="Varga T."/>
            <person name="Krizsan K."/>
            <person name="Foldi C."/>
            <person name="Dima B."/>
            <person name="Sanchez-Garcia M."/>
            <person name="Sanchez-Ramirez S."/>
            <person name="Szollosi G.J."/>
            <person name="Szarkandi J.G."/>
            <person name="Papp V."/>
            <person name="Albert L."/>
            <person name="Andreopoulos W."/>
            <person name="Angelini C."/>
            <person name="Antonin V."/>
            <person name="Barry K.W."/>
            <person name="Bougher N.L."/>
            <person name="Buchanan P."/>
            <person name="Buyck B."/>
            <person name="Bense V."/>
            <person name="Catcheside P."/>
            <person name="Chovatia M."/>
            <person name="Cooper J."/>
            <person name="Damon W."/>
            <person name="Desjardin D."/>
            <person name="Finy P."/>
            <person name="Geml J."/>
            <person name="Haridas S."/>
            <person name="Hughes K."/>
            <person name="Justo A."/>
            <person name="Karasinski D."/>
            <person name="Kautmanova I."/>
            <person name="Kiss B."/>
            <person name="Kocsube S."/>
            <person name="Kotiranta H."/>
            <person name="LaButti K.M."/>
            <person name="Lechner B.E."/>
            <person name="Liimatainen K."/>
            <person name="Lipzen A."/>
            <person name="Lukacs Z."/>
            <person name="Mihaltcheva S."/>
            <person name="Morgado L.N."/>
            <person name="Niskanen T."/>
            <person name="Noordeloos M.E."/>
            <person name="Ohm R.A."/>
            <person name="Ortiz-Santana B."/>
            <person name="Ovrebo C."/>
            <person name="Racz N."/>
            <person name="Riley R."/>
            <person name="Savchenko A."/>
            <person name="Shiryaev A."/>
            <person name="Soop K."/>
            <person name="Spirin V."/>
            <person name="Szebenyi C."/>
            <person name="Tomsovsky M."/>
            <person name="Tulloss R.E."/>
            <person name="Uehling J."/>
            <person name="Grigoriev I.V."/>
            <person name="Vagvolgyi C."/>
            <person name="Papp T."/>
            <person name="Martin F.M."/>
            <person name="Miettinen O."/>
            <person name="Hibbett D.S."/>
            <person name="Nagy L.G."/>
        </authorList>
    </citation>
    <scope>NUCLEOTIDE SEQUENCE [LARGE SCALE GENOMIC DNA]</scope>
    <source>
        <strain evidence="2 3">HHB13444</strain>
    </source>
</reference>
<keyword evidence="3" id="KW-1185">Reference proteome</keyword>
<evidence type="ECO:0000256" key="1">
    <source>
        <dbReference type="SAM" id="Coils"/>
    </source>
</evidence>
<evidence type="ECO:0000313" key="2">
    <source>
        <dbReference type="EMBL" id="TFK82782.1"/>
    </source>
</evidence>
<dbReference type="Proteomes" id="UP000308197">
    <property type="component" value="Unassembled WGS sequence"/>
</dbReference>